<feature type="region of interest" description="Disordered" evidence="1">
    <location>
        <begin position="1"/>
        <end position="21"/>
    </location>
</feature>
<dbReference type="VEuPathDB" id="FungiDB:CH63R_04047"/>
<dbReference type="Proteomes" id="UP000092177">
    <property type="component" value="Chromosome 3"/>
</dbReference>
<dbReference type="GeneID" id="28863129"/>
<evidence type="ECO:0000313" key="2">
    <source>
        <dbReference type="EMBL" id="OBR11751.1"/>
    </source>
</evidence>
<sequence length="242" mass="27259">MTKRARLAREQQQLRTSVPQRAADGRMYKLFSIQSGRDHIDLLENTARATHYQASKKQENVTDKEPHLIRDCRRARPTLPSDRTTTACAVLGPNQARLEEYDADMSSARRYAALSIRIHPVSIMSPRVDEPPRDQKRSGAEKDSTFGWRARRLMATRDIVTEQPEDSQYVHALVPPECSCEGRSFPPPPSNLCRLGAWAVHVIAERQSSPLPVKAPSPWLGYSCGGVGRLERRPSPLPRPTM</sequence>
<feature type="compositionally biased region" description="Basic and acidic residues" evidence="1">
    <location>
        <begin position="127"/>
        <end position="144"/>
    </location>
</feature>
<dbReference type="AlphaFoldDB" id="A0A1B7YHX0"/>
<dbReference type="KEGG" id="chig:CH63R_04047"/>
<feature type="region of interest" description="Disordered" evidence="1">
    <location>
        <begin position="125"/>
        <end position="145"/>
    </location>
</feature>
<organism evidence="2 3">
    <name type="scientific">Colletotrichum higginsianum (strain IMI 349063)</name>
    <name type="common">Crucifer anthracnose fungus</name>
    <dbReference type="NCBI Taxonomy" id="759273"/>
    <lineage>
        <taxon>Eukaryota</taxon>
        <taxon>Fungi</taxon>
        <taxon>Dikarya</taxon>
        <taxon>Ascomycota</taxon>
        <taxon>Pezizomycotina</taxon>
        <taxon>Sordariomycetes</taxon>
        <taxon>Hypocreomycetidae</taxon>
        <taxon>Glomerellales</taxon>
        <taxon>Glomerellaceae</taxon>
        <taxon>Colletotrichum</taxon>
        <taxon>Colletotrichum destructivum species complex</taxon>
    </lineage>
</organism>
<keyword evidence="3" id="KW-1185">Reference proteome</keyword>
<dbReference type="EMBL" id="LTAN01000003">
    <property type="protein sequence ID" value="OBR11751.1"/>
    <property type="molecule type" value="Genomic_DNA"/>
</dbReference>
<accession>A0A1B7YHX0</accession>
<gene>
    <name evidence="2" type="ORF">CH63R_04047</name>
</gene>
<dbReference type="RefSeq" id="XP_018160268.1">
    <property type="nucleotide sequence ID" value="XM_018299022.1"/>
</dbReference>
<proteinExistence type="predicted"/>
<comment type="caution">
    <text evidence="2">The sequence shown here is derived from an EMBL/GenBank/DDBJ whole genome shotgun (WGS) entry which is preliminary data.</text>
</comment>
<protein>
    <submittedName>
        <fullName evidence="2">Uncharacterized protein</fullName>
    </submittedName>
</protein>
<reference evidence="3" key="1">
    <citation type="journal article" date="2017" name="BMC Genomics">
        <title>Gapless genome assembly of Colletotrichum higginsianum reveals chromosome structure and association of transposable elements with secondary metabolite gene clusters.</title>
        <authorList>
            <person name="Dallery J.-F."/>
            <person name="Lapalu N."/>
            <person name="Zampounis A."/>
            <person name="Pigne S."/>
            <person name="Luyten I."/>
            <person name="Amselem J."/>
            <person name="Wittenberg A.H.J."/>
            <person name="Zhou S."/>
            <person name="de Queiroz M.V."/>
            <person name="Robin G.P."/>
            <person name="Auger A."/>
            <person name="Hainaut M."/>
            <person name="Henrissat B."/>
            <person name="Kim K.-T."/>
            <person name="Lee Y.-H."/>
            <person name="Lespinet O."/>
            <person name="Schwartz D.C."/>
            <person name="Thon M.R."/>
            <person name="O'Connell R.J."/>
        </authorList>
    </citation>
    <scope>NUCLEOTIDE SEQUENCE [LARGE SCALE GENOMIC DNA]</scope>
    <source>
        <strain evidence="3">IMI 349063</strain>
    </source>
</reference>
<name>A0A1B7YHX0_COLHI</name>
<evidence type="ECO:0000256" key="1">
    <source>
        <dbReference type="SAM" id="MobiDB-lite"/>
    </source>
</evidence>
<evidence type="ECO:0000313" key="3">
    <source>
        <dbReference type="Proteomes" id="UP000092177"/>
    </source>
</evidence>